<gene>
    <name evidence="2" type="ORF">OCU04_001450</name>
</gene>
<evidence type="ECO:0000313" key="3">
    <source>
        <dbReference type="Proteomes" id="UP001152300"/>
    </source>
</evidence>
<evidence type="ECO:0000313" key="2">
    <source>
        <dbReference type="EMBL" id="KAJ8071109.1"/>
    </source>
</evidence>
<dbReference type="Proteomes" id="UP001152300">
    <property type="component" value="Unassembled WGS sequence"/>
</dbReference>
<organism evidence="2 3">
    <name type="scientific">Sclerotinia nivalis</name>
    <dbReference type="NCBI Taxonomy" id="352851"/>
    <lineage>
        <taxon>Eukaryota</taxon>
        <taxon>Fungi</taxon>
        <taxon>Dikarya</taxon>
        <taxon>Ascomycota</taxon>
        <taxon>Pezizomycotina</taxon>
        <taxon>Leotiomycetes</taxon>
        <taxon>Helotiales</taxon>
        <taxon>Sclerotiniaceae</taxon>
        <taxon>Sclerotinia</taxon>
    </lineage>
</organism>
<sequence length="196" mass="21736">MTRAMNLTPASPTLCIFIDLDGLFVSGLISGQEDRCLSIEVSYCIRDEGKWETVSSQYLHSDGDFYLNKNHHDVCKAHYHQLASAILSETDLENKTNVLLGYHLDYKLQSGLRALKNPRRKTQIVVLNACLANESSRDDENTACSSGRSSISLDHKDLAGARETTDEIAELQGQESPLRKSVKEVSSSSKKKKCGN</sequence>
<comment type="caution">
    <text evidence="2">The sequence shown here is derived from an EMBL/GenBank/DDBJ whole genome shotgun (WGS) entry which is preliminary data.</text>
</comment>
<dbReference type="EMBL" id="JAPEIS010000001">
    <property type="protein sequence ID" value="KAJ8071109.1"/>
    <property type="molecule type" value="Genomic_DNA"/>
</dbReference>
<proteinExistence type="predicted"/>
<reference evidence="2" key="1">
    <citation type="submission" date="2022-11" db="EMBL/GenBank/DDBJ databases">
        <title>Genome Resource of Sclerotinia nivalis Strain SnTB1, a Plant Pathogen Isolated from American Ginseng.</title>
        <authorList>
            <person name="Fan S."/>
        </authorList>
    </citation>
    <scope>NUCLEOTIDE SEQUENCE</scope>
    <source>
        <strain evidence="2">SnTB1</strain>
    </source>
</reference>
<accession>A0A9X0AYT4</accession>
<dbReference type="AlphaFoldDB" id="A0A9X0AYT4"/>
<keyword evidence="3" id="KW-1185">Reference proteome</keyword>
<evidence type="ECO:0000256" key="1">
    <source>
        <dbReference type="SAM" id="MobiDB-lite"/>
    </source>
</evidence>
<name>A0A9X0AYT4_9HELO</name>
<feature type="region of interest" description="Disordered" evidence="1">
    <location>
        <begin position="155"/>
        <end position="196"/>
    </location>
</feature>
<protein>
    <submittedName>
        <fullName evidence="2">Uncharacterized protein</fullName>
    </submittedName>
</protein>
<feature type="compositionally biased region" description="Basic and acidic residues" evidence="1">
    <location>
        <begin position="155"/>
        <end position="165"/>
    </location>
</feature>